<gene>
    <name evidence="1" type="primary">Acey_s0190.g1238</name>
    <name evidence="1" type="ORF">Y032_0190g1238</name>
</gene>
<reference evidence="2" key="1">
    <citation type="journal article" date="2015" name="Nat. Genet.">
        <title>The genome and transcriptome of the zoonotic hookworm Ancylostoma ceylanicum identify infection-specific gene families.</title>
        <authorList>
            <person name="Schwarz E.M."/>
            <person name="Hu Y."/>
            <person name="Antoshechkin I."/>
            <person name="Miller M.M."/>
            <person name="Sternberg P.W."/>
            <person name="Aroian R.V."/>
        </authorList>
    </citation>
    <scope>NUCLEOTIDE SEQUENCE</scope>
    <source>
        <strain evidence="2">HY135</strain>
    </source>
</reference>
<sequence>MHFSPPIVVYQVQVIHDSKALIFLYKIIASNFGKLTVCLSFEPAKWNNESMKNSATDSCPFWHSAKAVKAISTSQTTCAKCESHILLEMVGHQRFSKLKEEIFGPNDTNHFDQTDFRRKDLGNAPFE</sequence>
<dbReference type="Proteomes" id="UP000024635">
    <property type="component" value="Unassembled WGS sequence"/>
</dbReference>
<dbReference type="EMBL" id="JARK01001526">
    <property type="protein sequence ID" value="EYB92739.1"/>
    <property type="molecule type" value="Genomic_DNA"/>
</dbReference>
<evidence type="ECO:0000313" key="2">
    <source>
        <dbReference type="Proteomes" id="UP000024635"/>
    </source>
</evidence>
<comment type="caution">
    <text evidence="1">The sequence shown here is derived from an EMBL/GenBank/DDBJ whole genome shotgun (WGS) entry which is preliminary data.</text>
</comment>
<protein>
    <submittedName>
        <fullName evidence="1">Uncharacterized protein</fullName>
    </submittedName>
</protein>
<name>A0A016SQY8_9BILA</name>
<proteinExistence type="predicted"/>
<organism evidence="1 2">
    <name type="scientific">Ancylostoma ceylanicum</name>
    <dbReference type="NCBI Taxonomy" id="53326"/>
    <lineage>
        <taxon>Eukaryota</taxon>
        <taxon>Metazoa</taxon>
        <taxon>Ecdysozoa</taxon>
        <taxon>Nematoda</taxon>
        <taxon>Chromadorea</taxon>
        <taxon>Rhabditida</taxon>
        <taxon>Rhabditina</taxon>
        <taxon>Rhabditomorpha</taxon>
        <taxon>Strongyloidea</taxon>
        <taxon>Ancylostomatidae</taxon>
        <taxon>Ancylostomatinae</taxon>
        <taxon>Ancylostoma</taxon>
    </lineage>
</organism>
<keyword evidence="2" id="KW-1185">Reference proteome</keyword>
<accession>A0A016SQY8</accession>
<dbReference type="AlphaFoldDB" id="A0A016SQY8"/>
<evidence type="ECO:0000313" key="1">
    <source>
        <dbReference type="EMBL" id="EYB92739.1"/>
    </source>
</evidence>